<comment type="cofactor">
    <cofactor evidence="2">
        <name>Mg(2+)</name>
        <dbReference type="ChEBI" id="CHEBI:18420"/>
    </cofactor>
</comment>
<dbReference type="SUPFAM" id="SSF51717">
    <property type="entry name" value="Dihydropteroate synthetase-like"/>
    <property type="match status" value="1"/>
</dbReference>
<dbReference type="Proteomes" id="UP001623559">
    <property type="component" value="Unassembled WGS sequence"/>
</dbReference>
<dbReference type="PANTHER" id="PTHR20941:SF1">
    <property type="entry name" value="FOLIC ACID SYNTHESIS PROTEIN FOL1"/>
    <property type="match status" value="1"/>
</dbReference>
<proteinExistence type="predicted"/>
<dbReference type="EC" id="2.5.1.15" evidence="4"/>
<evidence type="ECO:0000256" key="5">
    <source>
        <dbReference type="ARBA" id="ARBA00022679"/>
    </source>
</evidence>
<dbReference type="CDD" id="cd00739">
    <property type="entry name" value="DHPS"/>
    <property type="match status" value="1"/>
</dbReference>
<evidence type="ECO:0000256" key="7">
    <source>
        <dbReference type="ARBA" id="ARBA00022842"/>
    </source>
</evidence>
<organism evidence="10 11">
    <name type="scientific">Aquirufa novilacunae</name>
    <dbReference type="NCBI Taxonomy" id="3139305"/>
    <lineage>
        <taxon>Bacteria</taxon>
        <taxon>Pseudomonadati</taxon>
        <taxon>Bacteroidota</taxon>
        <taxon>Cytophagia</taxon>
        <taxon>Cytophagales</taxon>
        <taxon>Flectobacillaceae</taxon>
        <taxon>Aquirufa</taxon>
    </lineage>
</organism>
<comment type="pathway">
    <text evidence="3">Cofactor biosynthesis; tetrahydrofolate biosynthesis; 7,8-dihydrofolate from 2-amino-4-hydroxy-6-hydroxymethyl-7,8-dihydropteridine diphosphate and 4-aminobenzoate: step 1/2.</text>
</comment>
<dbReference type="InterPro" id="IPR045031">
    <property type="entry name" value="DHP_synth-like"/>
</dbReference>
<keyword evidence="5 10" id="KW-0808">Transferase</keyword>
<evidence type="ECO:0000256" key="8">
    <source>
        <dbReference type="ARBA" id="ARBA00022909"/>
    </source>
</evidence>
<name>A0ABW8SWE7_9BACT</name>
<evidence type="ECO:0000256" key="1">
    <source>
        <dbReference type="ARBA" id="ARBA00000012"/>
    </source>
</evidence>
<protein>
    <recommendedName>
        <fullName evidence="4">dihydropteroate synthase</fullName>
        <ecNumber evidence="4">2.5.1.15</ecNumber>
    </recommendedName>
</protein>
<evidence type="ECO:0000256" key="4">
    <source>
        <dbReference type="ARBA" id="ARBA00012458"/>
    </source>
</evidence>
<dbReference type="PROSITE" id="PS50972">
    <property type="entry name" value="PTERIN_BINDING"/>
    <property type="match status" value="1"/>
</dbReference>
<dbReference type="EMBL" id="JBEWZG010000003">
    <property type="protein sequence ID" value="MFL0206742.1"/>
    <property type="molecule type" value="Genomic_DNA"/>
</dbReference>
<keyword evidence="8" id="KW-0289">Folate biosynthesis</keyword>
<comment type="caution">
    <text evidence="10">The sequence shown here is derived from an EMBL/GenBank/DDBJ whole genome shotgun (WGS) entry which is preliminary data.</text>
</comment>
<dbReference type="GO" id="GO:0004156">
    <property type="term" value="F:dihydropteroate synthase activity"/>
    <property type="evidence" value="ECO:0007669"/>
    <property type="project" value="UniProtKB-EC"/>
</dbReference>
<keyword evidence="6" id="KW-0479">Metal-binding</keyword>
<dbReference type="RefSeq" id="WP_406778294.1">
    <property type="nucleotide sequence ID" value="NZ_JBEWZG010000003.1"/>
</dbReference>
<dbReference type="InterPro" id="IPR000489">
    <property type="entry name" value="Pterin-binding_dom"/>
</dbReference>
<keyword evidence="7" id="KW-0460">Magnesium</keyword>
<dbReference type="Pfam" id="PF00809">
    <property type="entry name" value="Pterin_bind"/>
    <property type="match status" value="1"/>
</dbReference>
<dbReference type="Gene3D" id="3.20.20.20">
    <property type="entry name" value="Dihydropteroate synthase-like"/>
    <property type="match status" value="1"/>
</dbReference>
<dbReference type="NCBIfam" id="TIGR01496">
    <property type="entry name" value="DHPS"/>
    <property type="match status" value="1"/>
</dbReference>
<evidence type="ECO:0000313" key="11">
    <source>
        <dbReference type="Proteomes" id="UP001623559"/>
    </source>
</evidence>
<dbReference type="InterPro" id="IPR011005">
    <property type="entry name" value="Dihydropteroate_synth-like_sf"/>
</dbReference>
<accession>A0ABW8SWE7</accession>
<evidence type="ECO:0000313" key="10">
    <source>
        <dbReference type="EMBL" id="MFL0206742.1"/>
    </source>
</evidence>
<evidence type="ECO:0000256" key="2">
    <source>
        <dbReference type="ARBA" id="ARBA00001946"/>
    </source>
</evidence>
<dbReference type="InterPro" id="IPR006390">
    <property type="entry name" value="DHP_synth_dom"/>
</dbReference>
<gene>
    <name evidence="10" type="primary">folP</name>
    <name evidence="10" type="ORF">V7S74_08305</name>
</gene>
<evidence type="ECO:0000259" key="9">
    <source>
        <dbReference type="PROSITE" id="PS50972"/>
    </source>
</evidence>
<evidence type="ECO:0000256" key="3">
    <source>
        <dbReference type="ARBA" id="ARBA00004763"/>
    </source>
</evidence>
<sequence length="289" mass="31079">MDALFSTSQTIRLNGQLIDFSAPKIMGILNITPDSFFEGSRVSSVDAALEQASSMIAAGALILDIGGHSTRPGAAPVSPEEEIARVCPIVSAISAAYPAVIISIDTYRVAVAKAALAAGAHIFNDIGAGQMDEGVFDYIVENQVPYILSHSVGRFEQVHEVPDYQNVVAEVLHNLLPKVQELRSRGFKDLIVDPGFGFSKALDHNYSLLAHLRSFKLLGAPILAGLSRKTMIWKELGISADEALNGSTVLHTIALQQGASILRVHDVKQAKETIHLVQKLQQNGLSHLL</sequence>
<comment type="catalytic activity">
    <reaction evidence="1">
        <text>(7,8-dihydropterin-6-yl)methyl diphosphate + 4-aminobenzoate = 7,8-dihydropteroate + diphosphate</text>
        <dbReference type="Rhea" id="RHEA:19949"/>
        <dbReference type="ChEBI" id="CHEBI:17836"/>
        <dbReference type="ChEBI" id="CHEBI:17839"/>
        <dbReference type="ChEBI" id="CHEBI:33019"/>
        <dbReference type="ChEBI" id="CHEBI:72950"/>
        <dbReference type="EC" id="2.5.1.15"/>
    </reaction>
</comment>
<feature type="domain" description="Pterin-binding" evidence="9">
    <location>
        <begin position="23"/>
        <end position="275"/>
    </location>
</feature>
<evidence type="ECO:0000256" key="6">
    <source>
        <dbReference type="ARBA" id="ARBA00022723"/>
    </source>
</evidence>
<dbReference type="PROSITE" id="PS00793">
    <property type="entry name" value="DHPS_2"/>
    <property type="match status" value="1"/>
</dbReference>
<dbReference type="PANTHER" id="PTHR20941">
    <property type="entry name" value="FOLATE SYNTHESIS PROTEINS"/>
    <property type="match status" value="1"/>
</dbReference>
<reference evidence="10 11" key="1">
    <citation type="submission" date="2024-07" db="EMBL/GenBank/DDBJ databases">
        <authorList>
            <person name="Pitt A."/>
            <person name="Hahn M.W."/>
        </authorList>
    </citation>
    <scope>NUCLEOTIDE SEQUENCE [LARGE SCALE GENOMIC DNA]</scope>
    <source>
        <strain evidence="10 11">2-AUSEE-184A6</strain>
    </source>
</reference>